<organism evidence="1 2">
    <name type="scientific">Robertmurraya yapensis</name>
    <name type="common">ex Hitch et al 2024</name>
    <dbReference type="NCBI Taxonomy" id="3133160"/>
    <lineage>
        <taxon>Bacteria</taxon>
        <taxon>Bacillati</taxon>
        <taxon>Bacillota</taxon>
        <taxon>Bacilli</taxon>
        <taxon>Bacillales</taxon>
        <taxon>Bacillaceae</taxon>
        <taxon>Robertmurraya</taxon>
    </lineage>
</organism>
<evidence type="ECO:0000313" key="2">
    <source>
        <dbReference type="Proteomes" id="UP001439875"/>
    </source>
</evidence>
<gene>
    <name evidence="1" type="ORF">WMO40_21150</name>
</gene>
<dbReference type="Proteomes" id="UP001439875">
    <property type="component" value="Unassembled WGS sequence"/>
</dbReference>
<comment type="caution">
    <text evidence="1">The sequence shown here is derived from an EMBL/GenBank/DDBJ whole genome shotgun (WGS) entry which is preliminary data.</text>
</comment>
<dbReference type="EMBL" id="JBBMEW010000029">
    <property type="protein sequence ID" value="MEQ2529185.1"/>
    <property type="molecule type" value="Genomic_DNA"/>
</dbReference>
<evidence type="ECO:0000313" key="1">
    <source>
        <dbReference type="EMBL" id="MEQ2529185.1"/>
    </source>
</evidence>
<accession>A0ACC6SGL0</accession>
<proteinExistence type="predicted"/>
<reference evidence="1" key="1">
    <citation type="submission" date="2024-03" db="EMBL/GenBank/DDBJ databases">
        <title>Human intestinal bacterial collection.</title>
        <authorList>
            <person name="Pauvert C."/>
            <person name="Hitch T.C.A."/>
            <person name="Clavel T."/>
        </authorList>
    </citation>
    <scope>NUCLEOTIDE SEQUENCE</scope>
    <source>
        <strain evidence="1">CLA-AA-H227</strain>
    </source>
</reference>
<protein>
    <submittedName>
        <fullName evidence="1">Uncharacterized protein</fullName>
    </submittedName>
</protein>
<sequence>MSFYKKKLDELKVEISNLTEERDEWKESYFRYRNKFELTKCSLDEYVTELGRLKDFKRLVSAELENPSKTNHNKVRSIKHLLDKY</sequence>
<name>A0ACC6SGL0_9BACI</name>
<keyword evidence="2" id="KW-1185">Reference proteome</keyword>